<dbReference type="EMBL" id="KV417570">
    <property type="protein sequence ID" value="KZP18675.1"/>
    <property type="molecule type" value="Genomic_DNA"/>
</dbReference>
<evidence type="ECO:0000313" key="7">
    <source>
        <dbReference type="EMBL" id="KZP18675.1"/>
    </source>
</evidence>
<dbReference type="SUPFAM" id="SSF144232">
    <property type="entry name" value="HIT/MYND zinc finger-like"/>
    <property type="match status" value="1"/>
</dbReference>
<feature type="region of interest" description="Disordered" evidence="5">
    <location>
        <begin position="699"/>
        <end position="719"/>
    </location>
</feature>
<dbReference type="PROSITE" id="PS01360">
    <property type="entry name" value="ZF_MYND_1"/>
    <property type="match status" value="1"/>
</dbReference>
<evidence type="ECO:0000256" key="1">
    <source>
        <dbReference type="ARBA" id="ARBA00022723"/>
    </source>
</evidence>
<feature type="domain" description="MYND-type" evidence="6">
    <location>
        <begin position="508"/>
        <end position="553"/>
    </location>
</feature>
<dbReference type="OrthoDB" id="3202243at2759"/>
<dbReference type="GO" id="GO:0008270">
    <property type="term" value="F:zinc ion binding"/>
    <property type="evidence" value="ECO:0007669"/>
    <property type="project" value="UniProtKB-KW"/>
</dbReference>
<evidence type="ECO:0000256" key="5">
    <source>
        <dbReference type="SAM" id="MobiDB-lite"/>
    </source>
</evidence>
<keyword evidence="1" id="KW-0479">Metal-binding</keyword>
<dbReference type="PROSITE" id="PS50865">
    <property type="entry name" value="ZF_MYND_2"/>
    <property type="match status" value="1"/>
</dbReference>
<keyword evidence="3" id="KW-0862">Zinc</keyword>
<evidence type="ECO:0000256" key="2">
    <source>
        <dbReference type="ARBA" id="ARBA00022771"/>
    </source>
</evidence>
<name>A0A166HB96_9AGAM</name>
<accession>A0A166HB96</accession>
<dbReference type="InterPro" id="IPR002893">
    <property type="entry name" value="Znf_MYND"/>
</dbReference>
<dbReference type="Gene3D" id="6.10.140.2220">
    <property type="match status" value="1"/>
</dbReference>
<dbReference type="Pfam" id="PF01753">
    <property type="entry name" value="zf-MYND"/>
    <property type="match status" value="1"/>
</dbReference>
<evidence type="ECO:0000256" key="4">
    <source>
        <dbReference type="PROSITE-ProRule" id="PRU00134"/>
    </source>
</evidence>
<organism evidence="7 8">
    <name type="scientific">Athelia psychrophila</name>
    <dbReference type="NCBI Taxonomy" id="1759441"/>
    <lineage>
        <taxon>Eukaryota</taxon>
        <taxon>Fungi</taxon>
        <taxon>Dikarya</taxon>
        <taxon>Basidiomycota</taxon>
        <taxon>Agaricomycotina</taxon>
        <taxon>Agaricomycetes</taxon>
        <taxon>Agaricomycetidae</taxon>
        <taxon>Atheliales</taxon>
        <taxon>Atheliaceae</taxon>
        <taxon>Athelia</taxon>
    </lineage>
</organism>
<evidence type="ECO:0000259" key="6">
    <source>
        <dbReference type="PROSITE" id="PS50865"/>
    </source>
</evidence>
<reference evidence="7 8" key="1">
    <citation type="journal article" date="2016" name="Mol. Biol. Evol.">
        <title>Comparative Genomics of Early-Diverging Mushroom-Forming Fungi Provides Insights into the Origins of Lignocellulose Decay Capabilities.</title>
        <authorList>
            <person name="Nagy L.G."/>
            <person name="Riley R."/>
            <person name="Tritt A."/>
            <person name="Adam C."/>
            <person name="Daum C."/>
            <person name="Floudas D."/>
            <person name="Sun H."/>
            <person name="Yadav J.S."/>
            <person name="Pangilinan J."/>
            <person name="Larsson K.H."/>
            <person name="Matsuura K."/>
            <person name="Barry K."/>
            <person name="Labutti K."/>
            <person name="Kuo R."/>
            <person name="Ohm R.A."/>
            <person name="Bhattacharya S.S."/>
            <person name="Shirouzu T."/>
            <person name="Yoshinaga Y."/>
            <person name="Martin F.M."/>
            <person name="Grigoriev I.V."/>
            <person name="Hibbett D.S."/>
        </authorList>
    </citation>
    <scope>NUCLEOTIDE SEQUENCE [LARGE SCALE GENOMIC DNA]</scope>
    <source>
        <strain evidence="7 8">CBS 109695</strain>
    </source>
</reference>
<dbReference type="Proteomes" id="UP000076532">
    <property type="component" value="Unassembled WGS sequence"/>
</dbReference>
<evidence type="ECO:0000256" key="3">
    <source>
        <dbReference type="ARBA" id="ARBA00022833"/>
    </source>
</evidence>
<keyword evidence="2 4" id="KW-0863">Zinc-finger</keyword>
<keyword evidence="8" id="KW-1185">Reference proteome</keyword>
<protein>
    <recommendedName>
        <fullName evidence="6">MYND-type domain-containing protein</fullName>
    </recommendedName>
</protein>
<proteinExistence type="predicted"/>
<sequence>MPDVHQVEPSVAFPDELVRLSCVYAAREDRFRLLSIQKKLHDKVQEAAESSHIQYGPILLGSKYNKPGVHFATCSDWSRVYSQACDTALSDSFAYYTREVFPRQELAELVTSLELPRLDHRGAQILGVIHAWQTCLHPYTPKEGLGCSVPDSMLDLVASLLSLTSLILMSHDPMIYTKTALNRLITVWPTIWTWTRTLHTHNMQSHAVRAARIPPRAELDMDSFRKHYTAVFDALRSLNLPTELSALVVETEGMLPEMMATLWIEEAKDPTATLGFRSSELLCAHPLDPQINVDVLKIIINYTKDAPRSLVDLIFGRIKRNLKQPQIDTANLSMDFTFLILVQEEDLRWGSQTLRADILSHPMIVTMIMDVLTLAIDAEPRIPDSKDCLKYLNNSLRLLVILSEGIQTYEFVDKLMATTFLTSIARIVSIRMGDRKQEIREMSTYFNTLLGGTIARFGVYRSLLSNIQRDLVAMEKKYRVLPAVFDRILKHTNPFQSLFDEYRGKPVFLGCGDRQCNLIDDGRNFRRCSGCFFVCYCSRQCQQRHWREHKSLCDNMHSSAAGSRSVRLSGPDMRFIIYMLVNDMAELTPATRLAIDSSLETTTGSVRKMLVLSYDNISGERLETNIINFDDPTAVRQLAERVPQLGELWQSSCSKQSLRASGMGITIPILALLPRGPVCSDPQAMTVRMTVQIQKDDAMGNIMPDGSSGRMHVKPLHYK</sequence>
<gene>
    <name evidence="7" type="ORF">FIBSPDRAFT_933264</name>
</gene>
<evidence type="ECO:0000313" key="8">
    <source>
        <dbReference type="Proteomes" id="UP000076532"/>
    </source>
</evidence>
<dbReference type="AlphaFoldDB" id="A0A166HB96"/>